<dbReference type="FunFam" id="2.30.30.40:FF:000035">
    <property type="entry name" value="SH3 domain containing protein"/>
    <property type="match status" value="1"/>
</dbReference>
<feature type="compositionally biased region" description="Acidic residues" evidence="3">
    <location>
        <begin position="250"/>
        <end position="273"/>
    </location>
</feature>
<evidence type="ECO:0000256" key="3">
    <source>
        <dbReference type="SAM" id="MobiDB-lite"/>
    </source>
</evidence>
<dbReference type="AlphaFoldDB" id="A0A2B7XZX4"/>
<feature type="compositionally biased region" description="Basic and acidic residues" evidence="3">
    <location>
        <begin position="434"/>
        <end position="452"/>
    </location>
</feature>
<dbReference type="InterPro" id="IPR036028">
    <property type="entry name" value="SH3-like_dom_sf"/>
</dbReference>
<accession>A0A2B7XZX4</accession>
<dbReference type="Gene3D" id="2.30.30.40">
    <property type="entry name" value="SH3 Domains"/>
    <property type="match status" value="1"/>
</dbReference>
<feature type="compositionally biased region" description="Polar residues" evidence="3">
    <location>
        <begin position="453"/>
        <end position="463"/>
    </location>
</feature>
<evidence type="ECO:0000313" key="6">
    <source>
        <dbReference type="Proteomes" id="UP000224634"/>
    </source>
</evidence>
<feature type="compositionally biased region" description="Basic residues" evidence="3">
    <location>
        <begin position="225"/>
        <end position="236"/>
    </location>
</feature>
<dbReference type="InterPro" id="IPR053039">
    <property type="entry name" value="Polarity_Bud-Selection_Reg"/>
</dbReference>
<feature type="compositionally biased region" description="Acidic residues" evidence="3">
    <location>
        <begin position="105"/>
        <end position="122"/>
    </location>
</feature>
<keyword evidence="6" id="KW-1185">Reference proteome</keyword>
<evidence type="ECO:0000259" key="4">
    <source>
        <dbReference type="PROSITE" id="PS50002"/>
    </source>
</evidence>
<feature type="compositionally biased region" description="Basic and acidic residues" evidence="3">
    <location>
        <begin position="357"/>
        <end position="367"/>
    </location>
</feature>
<dbReference type="OrthoDB" id="196165at2759"/>
<dbReference type="SMART" id="SM00326">
    <property type="entry name" value="SH3"/>
    <property type="match status" value="1"/>
</dbReference>
<sequence>MTRPQIIRADTIDLQDHNSPSAQDHSRHAKSGNGRLGAHQDQSMRNVEQETQDELLLSPRVSEEIKRREDDQEGPDVYGDRRDMRGDYSSAQNGHYSRDAGMSSDEGDLTDGDGDDHLDDDMMDKMSSSPSIDDEDIDFEFVYAFHTFVATVEGQANATKGDTMVLLDDSNSYWWLVRVVKDGSIGYLPAEHIETPLERVARLNKHRNIDLSATMLADNAEKSKNPLKKAMRRRNAKNVTFAPPQYFEASDIEYSTEEEGEETDDQFFDDEDEGARSDTQETHDEEEDEEEGPQTEEIVIEPLRPKQVTKDIGNVSEDKNDSKSSLDKVRSSEESYDTGEVAVSRSRNGTVRNTDSFFKDDTVETRKISLTPNLLRDDAVNNSLTTEPKEMKGRSSFETLDKVFSGDKNKDDKKRKEKKPGMLSGLFKRKDRKSKAFDDDVEESEKVSEESTRSMTPPKTSSELSKEEARSSKPQTVPQRTPSKLQKSPPETSPVKSEHNQGPSAHAPIGFGSQQLSSAIEDAAPKVHPAPVDIQHDVGKLSQPPEPAQGITQLQTLEEEELDADEAQTVSSPIKTTFLDTSVSSVDFPQHTADASSNPRVGPSTASAGHNTQPTATDIEDERLSESPVNVTRAEAREPNNPPLTVDTSNPSHVLSSPSPPSSPELIEVSEMKPDDATTSATASSVSQLMWSDAGLRAYMEDDNDIRDLLIIVHDKSNILPAGPDHPITGGLFKEESKQLVEMSNRLDDMLNGWMARRQAAPVKS</sequence>
<dbReference type="SUPFAM" id="SSF50044">
    <property type="entry name" value="SH3-domain"/>
    <property type="match status" value="1"/>
</dbReference>
<feature type="compositionally biased region" description="Polar residues" evidence="3">
    <location>
        <begin position="345"/>
        <end position="356"/>
    </location>
</feature>
<feature type="domain" description="SH3" evidence="4">
    <location>
        <begin position="137"/>
        <end position="198"/>
    </location>
</feature>
<dbReference type="GO" id="GO:0051286">
    <property type="term" value="C:cell tip"/>
    <property type="evidence" value="ECO:0007669"/>
    <property type="project" value="TreeGrafter"/>
</dbReference>
<feature type="compositionally biased region" description="Acidic residues" evidence="3">
    <location>
        <begin position="283"/>
        <end position="294"/>
    </location>
</feature>
<dbReference type="EMBL" id="PDNA01000093">
    <property type="protein sequence ID" value="PGH14469.1"/>
    <property type="molecule type" value="Genomic_DNA"/>
</dbReference>
<feature type="compositionally biased region" description="Acidic residues" evidence="3">
    <location>
        <begin position="557"/>
        <end position="566"/>
    </location>
</feature>
<evidence type="ECO:0000256" key="2">
    <source>
        <dbReference type="PROSITE-ProRule" id="PRU00192"/>
    </source>
</evidence>
<dbReference type="InterPro" id="IPR001452">
    <property type="entry name" value="SH3_domain"/>
</dbReference>
<dbReference type="GO" id="GO:0008104">
    <property type="term" value="P:intracellular protein localization"/>
    <property type="evidence" value="ECO:0007669"/>
    <property type="project" value="TreeGrafter"/>
</dbReference>
<keyword evidence="1 2" id="KW-0728">SH3 domain</keyword>
<feature type="compositionally biased region" description="Basic and acidic residues" evidence="3">
    <location>
        <begin position="387"/>
        <end position="414"/>
    </location>
</feature>
<dbReference type="PANTHER" id="PTHR47775:SF1">
    <property type="entry name" value="BUD SITE SELECTION PROTEIN 14"/>
    <property type="match status" value="1"/>
</dbReference>
<feature type="compositionally biased region" description="Polar residues" evidence="3">
    <location>
        <begin position="588"/>
        <end position="616"/>
    </location>
</feature>
<reference evidence="5 6" key="1">
    <citation type="submission" date="2017-10" db="EMBL/GenBank/DDBJ databases">
        <title>Comparative genomics in systemic dimorphic fungi from Ajellomycetaceae.</title>
        <authorList>
            <person name="Munoz J.F."/>
            <person name="Mcewen J.G."/>
            <person name="Clay O.K."/>
            <person name="Cuomo C.A."/>
        </authorList>
    </citation>
    <scope>NUCLEOTIDE SEQUENCE [LARGE SCALE GENOMIC DNA]</scope>
    <source>
        <strain evidence="5 6">UAMH7299</strain>
    </source>
</reference>
<feature type="region of interest" description="Disordered" evidence="3">
    <location>
        <begin position="1"/>
        <end position="131"/>
    </location>
</feature>
<proteinExistence type="predicted"/>
<dbReference type="PANTHER" id="PTHR47775">
    <property type="entry name" value="BUD SITE SELECTION PROTEIN 14"/>
    <property type="match status" value="1"/>
</dbReference>
<gene>
    <name evidence="5" type="ORF">AJ80_05914</name>
</gene>
<evidence type="ECO:0000256" key="1">
    <source>
        <dbReference type="ARBA" id="ARBA00022443"/>
    </source>
</evidence>
<protein>
    <recommendedName>
        <fullName evidence="4">SH3 domain-containing protein</fullName>
    </recommendedName>
</protein>
<dbReference type="Pfam" id="PF00018">
    <property type="entry name" value="SH3_1"/>
    <property type="match status" value="1"/>
</dbReference>
<feature type="region of interest" description="Disordered" evidence="3">
    <location>
        <begin position="588"/>
        <end position="682"/>
    </location>
</feature>
<comment type="caution">
    <text evidence="5">The sequence shown here is derived from an EMBL/GenBank/DDBJ whole genome shotgun (WGS) entry which is preliminary data.</text>
</comment>
<name>A0A2B7XZX4_POLH7</name>
<dbReference type="STRING" id="1447883.A0A2B7XZX4"/>
<dbReference type="GO" id="GO:0015630">
    <property type="term" value="C:microtubule cytoskeleton"/>
    <property type="evidence" value="ECO:0007669"/>
    <property type="project" value="TreeGrafter"/>
</dbReference>
<feature type="compositionally biased region" description="Basic and acidic residues" evidence="3">
    <location>
        <begin position="316"/>
        <end position="333"/>
    </location>
</feature>
<dbReference type="PROSITE" id="PS50002">
    <property type="entry name" value="SH3"/>
    <property type="match status" value="1"/>
</dbReference>
<evidence type="ECO:0000313" key="5">
    <source>
        <dbReference type="EMBL" id="PGH14469.1"/>
    </source>
</evidence>
<dbReference type="Proteomes" id="UP000224634">
    <property type="component" value="Unassembled WGS sequence"/>
</dbReference>
<organism evidence="5 6">
    <name type="scientific">Polytolypa hystricis (strain UAMH7299)</name>
    <dbReference type="NCBI Taxonomy" id="1447883"/>
    <lineage>
        <taxon>Eukaryota</taxon>
        <taxon>Fungi</taxon>
        <taxon>Dikarya</taxon>
        <taxon>Ascomycota</taxon>
        <taxon>Pezizomycotina</taxon>
        <taxon>Eurotiomycetes</taxon>
        <taxon>Eurotiomycetidae</taxon>
        <taxon>Onygenales</taxon>
        <taxon>Onygenales incertae sedis</taxon>
        <taxon>Polytolypa</taxon>
    </lineage>
</organism>
<feature type="compositionally biased region" description="Polar residues" evidence="3">
    <location>
        <begin position="472"/>
        <end position="490"/>
    </location>
</feature>
<feature type="compositionally biased region" description="Basic and acidic residues" evidence="3">
    <location>
        <begin position="61"/>
        <end position="70"/>
    </location>
</feature>
<dbReference type="GO" id="GO:0030950">
    <property type="term" value="P:establishment or maintenance of actin cytoskeleton polarity"/>
    <property type="evidence" value="ECO:0007669"/>
    <property type="project" value="TreeGrafter"/>
</dbReference>
<feature type="region of interest" description="Disordered" evidence="3">
    <location>
        <begin position="220"/>
        <end position="573"/>
    </location>
</feature>